<proteinExistence type="predicted"/>
<dbReference type="Proteomes" id="UP001241758">
    <property type="component" value="Unassembled WGS sequence"/>
</dbReference>
<evidence type="ECO:0000256" key="2">
    <source>
        <dbReference type="SAM" id="SignalP"/>
    </source>
</evidence>
<comment type="caution">
    <text evidence="3">The sequence shown here is derived from an EMBL/GenBank/DDBJ whole genome shotgun (WGS) entry which is preliminary data.</text>
</comment>
<reference evidence="3 4" key="1">
    <citation type="submission" date="2023-05" db="EMBL/GenBank/DDBJ databases">
        <title>Actinoplanes sp. NEAU-A12 genome sequencing.</title>
        <authorList>
            <person name="Wang Z.-S."/>
        </authorList>
    </citation>
    <scope>NUCLEOTIDE SEQUENCE [LARGE SCALE GENOMIC DNA]</scope>
    <source>
        <strain evidence="3 4">NEAU-A12</strain>
    </source>
</reference>
<protein>
    <submittedName>
        <fullName evidence="3">Uncharacterized protein</fullName>
    </submittedName>
</protein>
<organism evidence="3 4">
    <name type="scientific">Actinoplanes sandaracinus</name>
    <dbReference type="NCBI Taxonomy" id="3045177"/>
    <lineage>
        <taxon>Bacteria</taxon>
        <taxon>Bacillati</taxon>
        <taxon>Actinomycetota</taxon>
        <taxon>Actinomycetes</taxon>
        <taxon>Micromonosporales</taxon>
        <taxon>Micromonosporaceae</taxon>
        <taxon>Actinoplanes</taxon>
    </lineage>
</organism>
<evidence type="ECO:0000256" key="1">
    <source>
        <dbReference type="SAM" id="MobiDB-lite"/>
    </source>
</evidence>
<keyword evidence="2" id="KW-0732">Signal</keyword>
<name>A0ABT6X0D9_9ACTN</name>
<dbReference type="RefSeq" id="WP_282766917.1">
    <property type="nucleotide sequence ID" value="NZ_JASCTH010000045.1"/>
</dbReference>
<keyword evidence="4" id="KW-1185">Reference proteome</keyword>
<sequence length="402" mass="41020">MKKIALFSALTLAVVAIPVPAAAAAATVVPVLTAPCAGGLLVPGSAHADKGGDGKVRGFTTFEYGPGCGDAITFFEGSGSSWASGQTALHGKVIDVAADSTGTYLLYLNTAPPQRGSGPPPDAELAVTKRLHDGTFTHPHWLADVGSLAPSWAGRGSIIASGGRWFAVWPQTSSVPGRYVLHQADAMWDGGDPGEFAHPAPTTPVAADTNPALAMGADGQPRLFWQRSVAGGRKDLLLAQGAYGAWQPATRVAGAVAINSSYPAMDVVATGTRIFTTWTTTFDGDVGGSGDGRVMVGSSADNGVTFTLSPPPVMPDHHAGNSAILRASSSSLLAAFSTTDGGEPKRPNLGVKLGSRPWTVDEAGPSVPASIDSVGAAALIHHGQGRTTTLIHSGDRLYAATR</sequence>
<evidence type="ECO:0000313" key="3">
    <source>
        <dbReference type="EMBL" id="MDI6105453.1"/>
    </source>
</evidence>
<gene>
    <name evidence="3" type="ORF">QLQ12_43410</name>
</gene>
<accession>A0ABT6X0D9</accession>
<dbReference type="EMBL" id="JASCTH010000045">
    <property type="protein sequence ID" value="MDI6105453.1"/>
    <property type="molecule type" value="Genomic_DNA"/>
</dbReference>
<evidence type="ECO:0000313" key="4">
    <source>
        <dbReference type="Proteomes" id="UP001241758"/>
    </source>
</evidence>
<feature type="signal peptide" evidence="2">
    <location>
        <begin position="1"/>
        <end position="23"/>
    </location>
</feature>
<feature type="chain" id="PRO_5046115703" evidence="2">
    <location>
        <begin position="24"/>
        <end position="402"/>
    </location>
</feature>
<feature type="region of interest" description="Disordered" evidence="1">
    <location>
        <begin position="337"/>
        <end position="356"/>
    </location>
</feature>